<dbReference type="InParanoid" id="M0MM65"/>
<dbReference type="GO" id="GO:0003677">
    <property type="term" value="F:DNA binding"/>
    <property type="evidence" value="ECO:0007669"/>
    <property type="project" value="UniProtKB-KW"/>
</dbReference>
<dbReference type="CDD" id="cd00090">
    <property type="entry name" value="HTH_ARSR"/>
    <property type="match status" value="1"/>
</dbReference>
<evidence type="ECO:0000313" key="5">
    <source>
        <dbReference type="EMBL" id="EMA46787.1"/>
    </source>
</evidence>
<dbReference type="NCBIfam" id="NF033788">
    <property type="entry name" value="HTH_metalloreg"/>
    <property type="match status" value="1"/>
</dbReference>
<dbReference type="PANTHER" id="PTHR33154:SF33">
    <property type="entry name" value="TRANSCRIPTIONAL REPRESSOR SDPR"/>
    <property type="match status" value="1"/>
</dbReference>
<dbReference type="InterPro" id="IPR051081">
    <property type="entry name" value="HTH_MetalResp_TranReg"/>
</dbReference>
<dbReference type="PANTHER" id="PTHR33154">
    <property type="entry name" value="TRANSCRIPTIONAL REGULATOR, ARSR FAMILY"/>
    <property type="match status" value="1"/>
</dbReference>
<dbReference type="PATRIC" id="fig|1227455.4.peg.801"/>
<dbReference type="RefSeq" id="WP_006076626.1">
    <property type="nucleotide sequence ID" value="NZ_AOMD01000012.1"/>
</dbReference>
<dbReference type="Pfam" id="PF24270">
    <property type="entry name" value="HTH_Cmi2_C"/>
    <property type="match status" value="1"/>
</dbReference>
<evidence type="ECO:0000256" key="2">
    <source>
        <dbReference type="ARBA" id="ARBA00023125"/>
    </source>
</evidence>
<dbReference type="EMBL" id="AOMD01000012">
    <property type="protein sequence ID" value="EMA46787.1"/>
    <property type="molecule type" value="Genomic_DNA"/>
</dbReference>
<dbReference type="InterPro" id="IPR056346">
    <property type="entry name" value="HTH_Cmi2_C"/>
</dbReference>
<dbReference type="Proteomes" id="UP000011669">
    <property type="component" value="Unassembled WGS sequence"/>
</dbReference>
<accession>M0MM65</accession>
<gene>
    <name evidence="5" type="ORF">C449_03936</name>
</gene>
<proteinExistence type="predicted"/>
<evidence type="ECO:0000259" key="4">
    <source>
        <dbReference type="PROSITE" id="PS50987"/>
    </source>
</evidence>
<dbReference type="Pfam" id="PF01022">
    <property type="entry name" value="HTH_5"/>
    <property type="match status" value="1"/>
</dbReference>
<dbReference type="PROSITE" id="PS50987">
    <property type="entry name" value="HTH_ARSR_2"/>
    <property type="match status" value="1"/>
</dbReference>
<reference evidence="5 6" key="1">
    <citation type="journal article" date="2014" name="PLoS Genet.">
        <title>Phylogenetically driven sequencing of extremely halophilic archaea reveals strategies for static and dynamic osmo-response.</title>
        <authorList>
            <person name="Becker E.A."/>
            <person name="Seitzer P.M."/>
            <person name="Tritt A."/>
            <person name="Larsen D."/>
            <person name="Krusor M."/>
            <person name="Yao A.I."/>
            <person name="Wu D."/>
            <person name="Madern D."/>
            <person name="Eisen J.A."/>
            <person name="Darling A.E."/>
            <person name="Facciotti M.T."/>
        </authorList>
    </citation>
    <scope>NUCLEOTIDE SEQUENCE [LARGE SCALE GENOMIC DNA]</scope>
    <source>
        <strain evidence="5 6">DSM 5350</strain>
    </source>
</reference>
<dbReference type="Gene3D" id="1.10.10.10">
    <property type="entry name" value="Winged helix-like DNA-binding domain superfamily/Winged helix DNA-binding domain"/>
    <property type="match status" value="1"/>
</dbReference>
<organism evidence="5 6">
    <name type="scientific">Halococcus saccharolyticus DSM 5350</name>
    <dbReference type="NCBI Taxonomy" id="1227455"/>
    <lineage>
        <taxon>Archaea</taxon>
        <taxon>Methanobacteriati</taxon>
        <taxon>Methanobacteriota</taxon>
        <taxon>Stenosarchaea group</taxon>
        <taxon>Halobacteria</taxon>
        <taxon>Halobacteriales</taxon>
        <taxon>Halococcaceae</taxon>
        <taxon>Halococcus</taxon>
    </lineage>
</organism>
<keyword evidence="6" id="KW-1185">Reference proteome</keyword>
<dbReference type="SMART" id="SM00418">
    <property type="entry name" value="HTH_ARSR"/>
    <property type="match status" value="1"/>
</dbReference>
<name>M0MM65_9EURY</name>
<evidence type="ECO:0000256" key="1">
    <source>
        <dbReference type="ARBA" id="ARBA00023015"/>
    </source>
</evidence>
<sequence>MDSAALLDLLGNENRRRILRLLARRPCYVTEISESLGVSPKAVIGHLRKLEDAGLVESRADDGRRKYFRISRNLRLEVNVSPYGFGAKSAYPASSSLDLATCRYVSIDVSASDTSELSALADDLQRLDQLEDELSLAQRWVQGRLTSLRDALTDRIEEGLAADGAGKFADHGDARFCAEILGAIESGADTSDAIAEHLGVPLPVVEDALDLLSTHDLVREDDDGWEIAT</sequence>
<dbReference type="SUPFAM" id="SSF46785">
    <property type="entry name" value="Winged helix' DNA-binding domain"/>
    <property type="match status" value="1"/>
</dbReference>
<feature type="domain" description="HTH arsR-type" evidence="4">
    <location>
        <begin position="1"/>
        <end position="89"/>
    </location>
</feature>
<dbReference type="InterPro" id="IPR036388">
    <property type="entry name" value="WH-like_DNA-bd_sf"/>
</dbReference>
<dbReference type="FunFam" id="1.10.10.10:FF:000591">
    <property type="entry name" value="Archaeal heat shock regulator, ArsR family"/>
    <property type="match status" value="1"/>
</dbReference>
<keyword evidence="1" id="KW-0805">Transcription regulation</keyword>
<comment type="caution">
    <text evidence="5">The sequence shown here is derived from an EMBL/GenBank/DDBJ whole genome shotgun (WGS) entry which is preliminary data.</text>
</comment>
<keyword evidence="3" id="KW-0804">Transcription</keyword>
<keyword evidence="2" id="KW-0238">DNA-binding</keyword>
<dbReference type="InterPro" id="IPR011991">
    <property type="entry name" value="ArsR-like_HTH"/>
</dbReference>
<protein>
    <submittedName>
        <fullName evidence="5">ArsR family transcriptional regulator</fullName>
    </submittedName>
</protein>
<evidence type="ECO:0000256" key="3">
    <source>
        <dbReference type="ARBA" id="ARBA00023163"/>
    </source>
</evidence>
<dbReference type="GO" id="GO:0003700">
    <property type="term" value="F:DNA-binding transcription factor activity"/>
    <property type="evidence" value="ECO:0007669"/>
    <property type="project" value="InterPro"/>
</dbReference>
<dbReference type="InterPro" id="IPR001845">
    <property type="entry name" value="HTH_ArsR_DNA-bd_dom"/>
</dbReference>
<dbReference type="AlphaFoldDB" id="M0MM65"/>
<dbReference type="InterPro" id="IPR036390">
    <property type="entry name" value="WH_DNA-bd_sf"/>
</dbReference>
<evidence type="ECO:0000313" key="6">
    <source>
        <dbReference type="Proteomes" id="UP000011669"/>
    </source>
</evidence>
<dbReference type="STRING" id="1227455.C449_03936"/>
<dbReference type="OrthoDB" id="9623at2157"/>